<dbReference type="Proteomes" id="UP000568839">
    <property type="component" value="Unassembled WGS sequence"/>
</dbReference>
<protein>
    <submittedName>
        <fullName evidence="1">Uncharacterized protein</fullName>
    </submittedName>
</protein>
<accession>A0A841PWW9</accession>
<reference evidence="1 2" key="1">
    <citation type="submission" date="2020-08" db="EMBL/GenBank/DDBJ databases">
        <title>Genomic Encyclopedia of Type Strains, Phase IV (KMG-IV): sequencing the most valuable type-strain genomes for metagenomic binning, comparative biology and taxonomic classification.</title>
        <authorList>
            <person name="Goeker M."/>
        </authorList>
    </citation>
    <scope>NUCLEOTIDE SEQUENCE [LARGE SCALE GENOMIC DNA]</scope>
    <source>
        <strain evidence="1 2">DSM 21769</strain>
    </source>
</reference>
<keyword evidence="2" id="KW-1185">Reference proteome</keyword>
<dbReference type="AlphaFoldDB" id="A0A841PWW9"/>
<dbReference type="EMBL" id="JACHHJ010000005">
    <property type="protein sequence ID" value="MBB6451051.1"/>
    <property type="molecule type" value="Genomic_DNA"/>
</dbReference>
<gene>
    <name evidence="1" type="ORF">HNR44_003045</name>
</gene>
<organism evidence="1 2">
    <name type="scientific">Geomicrobium halophilum</name>
    <dbReference type="NCBI Taxonomy" id="549000"/>
    <lineage>
        <taxon>Bacteria</taxon>
        <taxon>Bacillati</taxon>
        <taxon>Bacillota</taxon>
        <taxon>Bacilli</taxon>
        <taxon>Bacillales</taxon>
        <taxon>Geomicrobium</taxon>
    </lineage>
</organism>
<comment type="caution">
    <text evidence="1">The sequence shown here is derived from an EMBL/GenBank/DDBJ whole genome shotgun (WGS) entry which is preliminary data.</text>
</comment>
<name>A0A841PWW9_9BACL</name>
<evidence type="ECO:0000313" key="2">
    <source>
        <dbReference type="Proteomes" id="UP000568839"/>
    </source>
</evidence>
<sequence>MVDRLDEKSTYDFLKFLIDSASSLKQRLGRSDRKADSHHMLKLYPTNEDSLLQSLVGWNLIWKDGASLQKGMLSLMISFSSKLFQFVPKRTVSPQKT</sequence>
<proteinExistence type="predicted"/>
<evidence type="ECO:0000313" key="1">
    <source>
        <dbReference type="EMBL" id="MBB6451051.1"/>
    </source>
</evidence>